<dbReference type="Proteomes" id="UP000009881">
    <property type="component" value="Unassembled WGS sequence"/>
</dbReference>
<organism evidence="3 4">
    <name type="scientific">Caenispirillum salinarum AK4</name>
    <dbReference type="NCBI Taxonomy" id="1238182"/>
    <lineage>
        <taxon>Bacteria</taxon>
        <taxon>Pseudomonadati</taxon>
        <taxon>Pseudomonadota</taxon>
        <taxon>Alphaproteobacteria</taxon>
        <taxon>Rhodospirillales</taxon>
        <taxon>Novispirillaceae</taxon>
        <taxon>Caenispirillum</taxon>
    </lineage>
</organism>
<dbReference type="Pfam" id="PF13439">
    <property type="entry name" value="Glyco_transf_4"/>
    <property type="match status" value="1"/>
</dbReference>
<dbReference type="Pfam" id="PF13692">
    <property type="entry name" value="Glyco_trans_1_4"/>
    <property type="match status" value="1"/>
</dbReference>
<keyword evidence="3" id="KW-0808">Transferase</keyword>
<comment type="caution">
    <text evidence="3">The sequence shown here is derived from an EMBL/GenBank/DDBJ whole genome shotgun (WGS) entry which is preliminary data.</text>
</comment>
<protein>
    <submittedName>
        <fullName evidence="3">Glycosyl transferase</fullName>
    </submittedName>
</protein>
<dbReference type="InterPro" id="IPR017522">
    <property type="entry name" value="Sugar_tfrase_PEP-CTERM_Stp2"/>
</dbReference>
<dbReference type="STRING" id="1238182.C882_1599"/>
<dbReference type="PATRIC" id="fig|1238182.3.peg.137"/>
<evidence type="ECO:0000313" key="4">
    <source>
        <dbReference type="Proteomes" id="UP000009881"/>
    </source>
</evidence>
<dbReference type="AlphaFoldDB" id="K9HX69"/>
<feature type="region of interest" description="Disordered" evidence="1">
    <location>
        <begin position="1"/>
        <end position="21"/>
    </location>
</feature>
<evidence type="ECO:0000313" key="3">
    <source>
        <dbReference type="EMBL" id="EKV32761.1"/>
    </source>
</evidence>
<dbReference type="EMBL" id="ANHY01000002">
    <property type="protein sequence ID" value="EKV32761.1"/>
    <property type="molecule type" value="Genomic_DNA"/>
</dbReference>
<dbReference type="GO" id="GO:0016757">
    <property type="term" value="F:glycosyltransferase activity"/>
    <property type="evidence" value="ECO:0007669"/>
    <property type="project" value="UniProtKB-ARBA"/>
</dbReference>
<reference evidence="3 4" key="1">
    <citation type="journal article" date="2013" name="Genome Announc.">
        <title>Draft Genome Sequence of an Alphaproteobacterium, Caenispirillum salinarum AK4(T), Isolated from a Solar Saltern.</title>
        <authorList>
            <person name="Khatri I."/>
            <person name="Singh A."/>
            <person name="Korpole S."/>
            <person name="Pinnaka A.K."/>
            <person name="Subramanian S."/>
        </authorList>
    </citation>
    <scope>NUCLEOTIDE SEQUENCE [LARGE SCALE GENOMIC DNA]</scope>
    <source>
        <strain evidence="3 4">AK4</strain>
    </source>
</reference>
<evidence type="ECO:0000256" key="1">
    <source>
        <dbReference type="SAM" id="MobiDB-lite"/>
    </source>
</evidence>
<dbReference type="eggNOG" id="COG0438">
    <property type="taxonomic scope" value="Bacteria"/>
</dbReference>
<dbReference type="NCBIfam" id="TIGR03088">
    <property type="entry name" value="stp2"/>
    <property type="match status" value="1"/>
</dbReference>
<dbReference type="SUPFAM" id="SSF53756">
    <property type="entry name" value="UDP-Glycosyltransferase/glycogen phosphorylase"/>
    <property type="match status" value="1"/>
</dbReference>
<name>K9HX69_9PROT</name>
<dbReference type="RefSeq" id="WP_009538588.1">
    <property type="nucleotide sequence ID" value="NZ_ANHY01000002.1"/>
</dbReference>
<dbReference type="PANTHER" id="PTHR12526">
    <property type="entry name" value="GLYCOSYLTRANSFERASE"/>
    <property type="match status" value="1"/>
</dbReference>
<sequence length="425" mass="45121">MTDPAAAYPADRAQRPAPGSDAGAPLVVHVVDRLGVGGMENGLVNIINGTDPARVRHAVVCLRAAGAFQARLTRCDVPVIVLGKKDGKDPAAYLRLWRLLRRLRPDVVHTRNLPAVDMVVPGRLCGATVVVHGEHGRDAVEEDGANRRYNRLRRTVSPLVDGYVAVSRDIQRWMTGTVGLPAAKVRHICNGVDSRRFRPRSDSGAAERGPLPAPAGFAGPDQVVFGTVGRMQTVKDQVTLARAFCRAVEAMPDGRRRLRLALIGDGPLLEECRAVLAEAGLADLAWTPGARNDVPALLQGLDVFVLPSRTEGICNTILEAMGSGLPVLATDVGGNPELVTPGETGLLVPPSDPDALAGAMVRYAGDAALCRRQGAAGRAQVLERFALDVMVESYLRTYEALLAARRRPRRGGRSAVSAAGEAGTP</sequence>
<keyword evidence="4" id="KW-1185">Reference proteome</keyword>
<feature type="domain" description="Glycosyltransferase subfamily 4-like N-terminal" evidence="2">
    <location>
        <begin position="36"/>
        <end position="195"/>
    </location>
</feature>
<dbReference type="Gene3D" id="3.40.50.2000">
    <property type="entry name" value="Glycogen Phosphorylase B"/>
    <property type="match status" value="2"/>
</dbReference>
<dbReference type="OrthoDB" id="186663at2"/>
<proteinExistence type="predicted"/>
<gene>
    <name evidence="3" type="ORF">C882_1599</name>
</gene>
<evidence type="ECO:0000259" key="2">
    <source>
        <dbReference type="Pfam" id="PF13439"/>
    </source>
</evidence>
<dbReference type="InterPro" id="IPR028098">
    <property type="entry name" value="Glyco_trans_4-like_N"/>
</dbReference>
<accession>K9HX69</accession>